<feature type="compositionally biased region" description="Basic residues" evidence="1">
    <location>
        <begin position="1"/>
        <end position="11"/>
    </location>
</feature>
<proteinExistence type="predicted"/>
<evidence type="ECO:0000256" key="1">
    <source>
        <dbReference type="SAM" id="MobiDB-lite"/>
    </source>
</evidence>
<feature type="region of interest" description="Disordered" evidence="1">
    <location>
        <begin position="1"/>
        <end position="45"/>
    </location>
</feature>
<accession>A0A6H0Y1B1</accession>
<protein>
    <submittedName>
        <fullName evidence="2">Uncharacterized protein</fullName>
    </submittedName>
</protein>
<dbReference type="PANTHER" id="PTHR28054">
    <property type="entry name" value="RNA POLYMERASE I-SPECIFIC TRANSCRIPTION INITIATION FACTOR RRN10"/>
    <property type="match status" value="1"/>
</dbReference>
<sequence length="181" mass="19622">MLAGRTRKGLKMKHEVSCAPKNGPRAKNTSATHVKPPVMAGQASRQQGNLYDAVAGRLTALGFLGPETAPTSKDTSNKTQTIVPPEEVLYRRKGAPTRYEEDDVYFQHRYLKADQKLPDSDLLKAIHAYAADFYARTTTDGGKSDEKTLDETALLAIGILLEELAVKGIGKTGGLALLEPQ</sequence>
<dbReference type="GO" id="GO:0006360">
    <property type="term" value="P:transcription by RNA polymerase I"/>
    <property type="evidence" value="ECO:0007669"/>
    <property type="project" value="InterPro"/>
</dbReference>
<dbReference type="InterPro" id="IPR022793">
    <property type="entry name" value="Rrn10"/>
</dbReference>
<gene>
    <name evidence="2" type="ORF">AMS68_005957</name>
</gene>
<keyword evidence="3" id="KW-1185">Reference proteome</keyword>
<dbReference type="EMBL" id="CP051142">
    <property type="protein sequence ID" value="QIX00440.1"/>
    <property type="molecule type" value="Genomic_DNA"/>
</dbReference>
<dbReference type="PANTHER" id="PTHR28054:SF1">
    <property type="entry name" value="RNA POLYMERASE I-SPECIFIC TRANSCRIPTION INITIATION FACTOR RRN10"/>
    <property type="match status" value="1"/>
</dbReference>
<name>A0A6H0Y1B1_9PEZI</name>
<evidence type="ECO:0000313" key="3">
    <source>
        <dbReference type="Proteomes" id="UP000503462"/>
    </source>
</evidence>
<dbReference type="OrthoDB" id="2565191at2759"/>
<dbReference type="Proteomes" id="UP000503462">
    <property type="component" value="Chromosome 4"/>
</dbReference>
<evidence type="ECO:0000313" key="2">
    <source>
        <dbReference type="EMBL" id="QIX00440.1"/>
    </source>
</evidence>
<dbReference type="AlphaFoldDB" id="A0A6H0Y1B1"/>
<organism evidence="2 3">
    <name type="scientific">Peltaster fructicola</name>
    <dbReference type="NCBI Taxonomy" id="286661"/>
    <lineage>
        <taxon>Eukaryota</taxon>
        <taxon>Fungi</taxon>
        <taxon>Dikarya</taxon>
        <taxon>Ascomycota</taxon>
        <taxon>Pezizomycotina</taxon>
        <taxon>Dothideomycetes</taxon>
        <taxon>Dothideomycetes incertae sedis</taxon>
        <taxon>Peltaster</taxon>
    </lineage>
</organism>
<reference evidence="2 3" key="1">
    <citation type="journal article" date="2016" name="Sci. Rep.">
        <title>Peltaster fructicola genome reveals evolution from an invasive phytopathogen to an ectophytic parasite.</title>
        <authorList>
            <person name="Xu C."/>
            <person name="Chen H."/>
            <person name="Gleason M.L."/>
            <person name="Xu J.R."/>
            <person name="Liu H."/>
            <person name="Zhang R."/>
            <person name="Sun G."/>
        </authorList>
    </citation>
    <scope>NUCLEOTIDE SEQUENCE [LARGE SCALE GENOMIC DNA]</scope>
    <source>
        <strain evidence="2 3">LNHT1506</strain>
    </source>
</reference>